<feature type="domain" description="Plastocyanin-like" evidence="3">
    <location>
        <begin position="905"/>
        <end position="1062"/>
    </location>
</feature>
<dbReference type="PANTHER" id="PTHR11709:SF518">
    <property type="entry name" value="MULTICOPPER OXIDASE"/>
    <property type="match status" value="1"/>
</dbReference>
<dbReference type="Gene3D" id="2.60.40.420">
    <property type="entry name" value="Cupredoxins - blue copper proteins"/>
    <property type="match status" value="3"/>
</dbReference>
<dbReference type="Pfam" id="PF07731">
    <property type="entry name" value="Cu-oxidase_2"/>
    <property type="match status" value="1"/>
</dbReference>
<dbReference type="PROSITE" id="PS00080">
    <property type="entry name" value="MULTICOPPER_OXIDASE2"/>
    <property type="match status" value="1"/>
</dbReference>
<dbReference type="SUPFAM" id="SSF49503">
    <property type="entry name" value="Cupredoxins"/>
    <property type="match status" value="2"/>
</dbReference>
<dbReference type="InterPro" id="IPR011707">
    <property type="entry name" value="Cu-oxidase-like_N"/>
</dbReference>
<evidence type="ECO:0008006" key="7">
    <source>
        <dbReference type="Google" id="ProtNLM"/>
    </source>
</evidence>
<keyword evidence="6" id="KW-1185">Reference proteome</keyword>
<feature type="domain" description="Plastocyanin-like" evidence="4">
    <location>
        <begin position="333"/>
        <end position="385"/>
    </location>
</feature>
<dbReference type="Proteomes" id="UP000075606">
    <property type="component" value="Unassembled WGS sequence"/>
</dbReference>
<evidence type="ECO:0000256" key="1">
    <source>
        <dbReference type="ARBA" id="ARBA00022723"/>
    </source>
</evidence>
<evidence type="ECO:0000259" key="4">
    <source>
        <dbReference type="Pfam" id="PF07732"/>
    </source>
</evidence>
<protein>
    <recommendedName>
        <fullName evidence="7">Plastocyanin-like domain-containing protein</fullName>
    </recommendedName>
</protein>
<reference evidence="5 6" key="1">
    <citation type="submission" date="2016-01" db="EMBL/GenBank/DDBJ databases">
        <title>Genome sequencing of Roseivirga spongicola UST030701-084.</title>
        <authorList>
            <person name="Selvaratnam C."/>
            <person name="Thevarajoo S."/>
            <person name="Goh K.M."/>
            <person name="Ee R."/>
            <person name="Chan K.-G."/>
            <person name="Chong C.S."/>
        </authorList>
    </citation>
    <scope>NUCLEOTIDE SEQUENCE [LARGE SCALE GENOMIC DNA]</scope>
    <source>
        <strain evidence="5 6">UST030701-084</strain>
    </source>
</reference>
<proteinExistence type="predicted"/>
<comment type="caution">
    <text evidence="5">The sequence shown here is derived from an EMBL/GenBank/DDBJ whole genome shotgun (WGS) entry which is preliminary data.</text>
</comment>
<keyword evidence="1" id="KW-0479">Metal-binding</keyword>
<evidence type="ECO:0000313" key="6">
    <source>
        <dbReference type="Proteomes" id="UP000075606"/>
    </source>
</evidence>
<evidence type="ECO:0000259" key="3">
    <source>
        <dbReference type="Pfam" id="PF07731"/>
    </source>
</evidence>
<dbReference type="GO" id="GO:0005507">
    <property type="term" value="F:copper ion binding"/>
    <property type="evidence" value="ECO:0007669"/>
    <property type="project" value="InterPro"/>
</dbReference>
<dbReference type="InterPro" id="IPR008972">
    <property type="entry name" value="Cupredoxin"/>
</dbReference>
<dbReference type="EMBL" id="LRPC01000028">
    <property type="protein sequence ID" value="KYG74182.1"/>
    <property type="molecule type" value="Genomic_DNA"/>
</dbReference>
<dbReference type="STRING" id="333140.AWW68_16160"/>
<organism evidence="5 6">
    <name type="scientific">Roseivirga spongicola</name>
    <dbReference type="NCBI Taxonomy" id="333140"/>
    <lineage>
        <taxon>Bacteria</taxon>
        <taxon>Pseudomonadati</taxon>
        <taxon>Bacteroidota</taxon>
        <taxon>Cytophagia</taxon>
        <taxon>Cytophagales</taxon>
        <taxon>Roseivirgaceae</taxon>
        <taxon>Roseivirga</taxon>
    </lineage>
</organism>
<keyword evidence="2" id="KW-0560">Oxidoreductase</keyword>
<dbReference type="InterPro" id="IPR011706">
    <property type="entry name" value="Cu-oxidase_C"/>
</dbReference>
<dbReference type="PANTHER" id="PTHR11709">
    <property type="entry name" value="MULTI-COPPER OXIDASE"/>
    <property type="match status" value="1"/>
</dbReference>
<dbReference type="InterPro" id="IPR033138">
    <property type="entry name" value="Cu_oxidase_CS"/>
</dbReference>
<sequence>MPLQDGQKHSDHMVDIADPVSYAMVDLSTSTPTATQPTGSSTINSVSLFSKSGAIFRQEYNTWSLSNTNGAGLTFDLNLNKPGRVQMAMEVAAALVNGVPHDPIYIKVENSNGSQVVTKKPISDTIPNFHVDVFEIPESALVQGSNKVTLYLTQEASTQLFVKNIKFLPQKIESIDGVLSTTLYTQFGETSINGIPGVAGGKIWTRAYGLDETIEMLPGPTFYFKPGDLLNVNIANRLNPAESDVMQKYEELMGKKFNPDEVLIGDSIRGEINIPHNLNNTNLHVHGLHVDPSKDDVTIVIVPEGIDTAGYDAPHHAHAPVSDLGKLNPFSVSDQSVKPGSWDYQYKIPTTHLPGTHWYHPHKHGSTSAQVENGLAGTIVIQESESNAIVPFPSHPSSVVGGGNQTPYDLTDWQTYHDRVLAVQELTNFGAQYGKGNSKGHIDSIANPANPGGATNVDIQVTVNGKLMDTLNIRPNQLERWRMVNAGTNHRAFSQIWLGMYEKDTTIANKKNVQKKVKIYKSIPVFLAAVDGITLSKLDTVTAENPALLAPGNRSDFLVQLGAGTYTLFKDYKSVIVSDSGDSTFIAVRQTNGHKILYNSVTNTSSFWPEAAPTKSNPYLFAKVDSSGQNYGEFIQNWNGNKSTSLIPLIKTKIIKDGNFLDVDFATKSEFKQGEVGKWQPYNFNGSITDADLFSVKVSGAPVAANSTPKFPSNTYLKSIAPTTSGNAPSYVSKIKDSDILQSRPVMFDVSGIKVNVSSANGFNGGVNQFTLNGRFFELNDMIGNPKADSIIGAPFTDPSELESPTDQKNKSISQDLSFEDFFAQNYTNKVGDNYYFTNPGYYQSITKKGDAFAYSGIGKPSWSALTGIADTTLTIGTKTVTKSRPSIVNVKSTFYDKNKTLVDSLPLAQTAEEWILINNSDVSHPFHIHINPFFVVEVGQLAYQKYVDSDGNTQQDWFMRAVTASDSDIDQRQAMPAKGAVPGTIYQGEIGVDAIVGNWWDTITIPAHGYVKVRYWFNVPNQTGEGASSVVADNFNKTGIWVYHCHILRHEDRGMMMPVITIANDSNK</sequence>
<name>A0A150X6C6_9BACT</name>
<evidence type="ECO:0000256" key="2">
    <source>
        <dbReference type="ARBA" id="ARBA00023002"/>
    </source>
</evidence>
<gene>
    <name evidence="5" type="ORF">AWW68_16160</name>
</gene>
<dbReference type="Pfam" id="PF07732">
    <property type="entry name" value="Cu-oxidase_3"/>
    <property type="match status" value="1"/>
</dbReference>
<dbReference type="InterPro" id="IPR045087">
    <property type="entry name" value="Cu-oxidase_fam"/>
</dbReference>
<dbReference type="AlphaFoldDB" id="A0A150X6C6"/>
<dbReference type="PROSITE" id="PS00079">
    <property type="entry name" value="MULTICOPPER_OXIDASE1"/>
    <property type="match status" value="1"/>
</dbReference>
<accession>A0A150X6C6</accession>
<dbReference type="GO" id="GO:0016491">
    <property type="term" value="F:oxidoreductase activity"/>
    <property type="evidence" value="ECO:0007669"/>
    <property type="project" value="UniProtKB-KW"/>
</dbReference>
<evidence type="ECO:0000313" key="5">
    <source>
        <dbReference type="EMBL" id="KYG74182.1"/>
    </source>
</evidence>
<dbReference type="InterPro" id="IPR002355">
    <property type="entry name" value="Cu_oxidase_Cu_BS"/>
</dbReference>
<dbReference type="RefSeq" id="WP_068223794.1">
    <property type="nucleotide sequence ID" value="NZ_LRPC01000028.1"/>
</dbReference>